<dbReference type="AlphaFoldDB" id="A0A1F4V5J3"/>
<accession>A0A1F4V5J3</accession>
<dbReference type="SUPFAM" id="SSF103247">
    <property type="entry name" value="TT1751-like"/>
    <property type="match status" value="1"/>
</dbReference>
<dbReference type="Pfam" id="PF03625">
    <property type="entry name" value="DUF302"/>
    <property type="match status" value="1"/>
</dbReference>
<reference evidence="2 3" key="1">
    <citation type="journal article" date="2016" name="Nat. Commun.">
        <title>Thousands of microbial genomes shed light on interconnected biogeochemical processes in an aquifer system.</title>
        <authorList>
            <person name="Anantharaman K."/>
            <person name="Brown C.T."/>
            <person name="Hug L.A."/>
            <person name="Sharon I."/>
            <person name="Castelle C.J."/>
            <person name="Probst A.J."/>
            <person name="Thomas B.C."/>
            <person name="Singh A."/>
            <person name="Wilkins M.J."/>
            <person name="Karaoz U."/>
            <person name="Brodie E.L."/>
            <person name="Williams K.H."/>
            <person name="Hubbard S.S."/>
            <person name="Banfield J.F."/>
        </authorList>
    </citation>
    <scope>NUCLEOTIDE SEQUENCE [LARGE SCALE GENOMIC DNA]</scope>
</reference>
<proteinExistence type="predicted"/>
<gene>
    <name evidence="2" type="ORF">A2982_00800</name>
</gene>
<dbReference type="PIRSF" id="PIRSF021774">
    <property type="entry name" value="UCP021774"/>
    <property type="match status" value="1"/>
</dbReference>
<evidence type="ECO:0000259" key="1">
    <source>
        <dbReference type="Pfam" id="PF03625"/>
    </source>
</evidence>
<organism evidence="2 3">
    <name type="scientific">candidate division WWE3 bacterium RIFCSPLOWO2_01_FULL_39_13</name>
    <dbReference type="NCBI Taxonomy" id="1802624"/>
    <lineage>
        <taxon>Bacteria</taxon>
        <taxon>Katanobacteria</taxon>
    </lineage>
</organism>
<dbReference type="InterPro" id="IPR005180">
    <property type="entry name" value="DUF302"/>
</dbReference>
<sequence length="130" mass="14537">MQIMKFDYTVETNKTFDKAVEAVELETAKAGFKVLHIHDVKETIGAKGFEIKPFKIIEVCNAKSAYTVLQAEINIGLCLPCKINVYIKDGKTFISGMRPIILSQFFPKANLGNLPEEVDQVIQNIIDSSK</sequence>
<protein>
    <recommendedName>
        <fullName evidence="1">DUF302 domain-containing protein</fullName>
    </recommendedName>
</protein>
<dbReference type="Gene3D" id="3.30.310.70">
    <property type="entry name" value="TT1751-like domain"/>
    <property type="match status" value="1"/>
</dbReference>
<dbReference type="InterPro" id="IPR035923">
    <property type="entry name" value="TT1751-like_sf"/>
</dbReference>
<dbReference type="Proteomes" id="UP000178771">
    <property type="component" value="Unassembled WGS sequence"/>
</dbReference>
<name>A0A1F4V5J3_UNCKA</name>
<dbReference type="PANTHER" id="PTHR38342">
    <property type="entry name" value="SLR5037 PROTEIN"/>
    <property type="match status" value="1"/>
</dbReference>
<evidence type="ECO:0000313" key="2">
    <source>
        <dbReference type="EMBL" id="OGC52424.1"/>
    </source>
</evidence>
<feature type="domain" description="DUF302" evidence="1">
    <location>
        <begin position="38"/>
        <end position="99"/>
    </location>
</feature>
<dbReference type="CDD" id="cd14797">
    <property type="entry name" value="DUF302"/>
    <property type="match status" value="1"/>
</dbReference>
<dbReference type="InterPro" id="IPR016796">
    <property type="entry name" value="UCP021774"/>
</dbReference>
<dbReference type="PANTHER" id="PTHR38342:SF1">
    <property type="entry name" value="SLR5037 PROTEIN"/>
    <property type="match status" value="1"/>
</dbReference>
<comment type="caution">
    <text evidence="2">The sequence shown here is derived from an EMBL/GenBank/DDBJ whole genome shotgun (WGS) entry which is preliminary data.</text>
</comment>
<dbReference type="EMBL" id="MEVH01000001">
    <property type="protein sequence ID" value="OGC52424.1"/>
    <property type="molecule type" value="Genomic_DNA"/>
</dbReference>
<evidence type="ECO:0000313" key="3">
    <source>
        <dbReference type="Proteomes" id="UP000178771"/>
    </source>
</evidence>